<dbReference type="AlphaFoldDB" id="A0A9Q9AMX3"/>
<organism evidence="1 2">
    <name type="scientific">Septoria linicola</name>
    <dbReference type="NCBI Taxonomy" id="215465"/>
    <lineage>
        <taxon>Eukaryota</taxon>
        <taxon>Fungi</taxon>
        <taxon>Dikarya</taxon>
        <taxon>Ascomycota</taxon>
        <taxon>Pezizomycotina</taxon>
        <taxon>Dothideomycetes</taxon>
        <taxon>Dothideomycetidae</taxon>
        <taxon>Mycosphaerellales</taxon>
        <taxon>Mycosphaerellaceae</taxon>
        <taxon>Septoria</taxon>
    </lineage>
</organism>
<gene>
    <name evidence="1" type="ORF">Slin15195_G023520</name>
</gene>
<sequence>MPAEIRNTIWESSFVENRWKYLLDARQKSPPPSHDLLATCSQINNEAKGLYSRAQQRYWQDTGFLGLCGEDNTLFHETRELIKGIPAEKCNQIQHLQFVLDRNRDHTVFTMLFANRDHTVYTMLFAKGAGWMADSWGKIFFTRMRDVLTHVVVGLSNISNHQADEKIQPCLLQSVSHVCKMFMFDVLDVRVRSGSWQKPLVNGRGIFRGIS</sequence>
<dbReference type="Proteomes" id="UP001056384">
    <property type="component" value="Chromosome 2"/>
</dbReference>
<name>A0A9Q9AMX3_9PEZI</name>
<keyword evidence="2" id="KW-1185">Reference proteome</keyword>
<dbReference type="EMBL" id="CP099419">
    <property type="protein sequence ID" value="USW49033.1"/>
    <property type="molecule type" value="Genomic_DNA"/>
</dbReference>
<proteinExistence type="predicted"/>
<protein>
    <submittedName>
        <fullName evidence="1">Uncharacterized protein</fullName>
    </submittedName>
</protein>
<reference evidence="1" key="1">
    <citation type="submission" date="2022-06" db="EMBL/GenBank/DDBJ databases">
        <title>Complete genome sequences of two strains of the flax pathogen Septoria linicola.</title>
        <authorList>
            <person name="Lapalu N."/>
            <person name="Simon A."/>
            <person name="Demenou B."/>
            <person name="Paumier D."/>
            <person name="Guillot M.-P."/>
            <person name="Gout L."/>
            <person name="Valade R."/>
        </authorList>
    </citation>
    <scope>NUCLEOTIDE SEQUENCE</scope>
    <source>
        <strain evidence="1">SE15195</strain>
    </source>
</reference>
<accession>A0A9Q9AMX3</accession>
<evidence type="ECO:0000313" key="2">
    <source>
        <dbReference type="Proteomes" id="UP001056384"/>
    </source>
</evidence>
<evidence type="ECO:0000313" key="1">
    <source>
        <dbReference type="EMBL" id="USW49033.1"/>
    </source>
</evidence>